<protein>
    <recommendedName>
        <fullName evidence="5">protein adenylyltransferase</fullName>
        <ecNumber evidence="5">2.7.7.108</ecNumber>
    </recommendedName>
</protein>
<dbReference type="InterPro" id="IPR003812">
    <property type="entry name" value="Fido"/>
</dbReference>
<dbReference type="EC" id="2.7.7.108" evidence="5"/>
<dbReference type="GO" id="GO:0070733">
    <property type="term" value="F:AMPylase activity"/>
    <property type="evidence" value="ECO:0007669"/>
    <property type="project" value="UniProtKB-EC"/>
</dbReference>
<sequence length="190" mass="22308">MEKYNFGEDASYLLSHNKLGIQTLEQLEVAEAYAFMIRALEIENGLYQIPAFTKEGFIDLHRYLFQDIYHFAGEFRKVQLSKGTTRFCQFQYIDRMADEIFGALHTEGSWQDIAMAAKRLAYFKTEMNMLHPFREGNGRAIRIFIHAYARTKGYEWDYTNLVKEEYIKAMIESVVDTTALEAIFLKTLYK</sequence>
<dbReference type="PANTHER" id="PTHR39560:SF1">
    <property type="entry name" value="PROTEIN ADENYLYLTRANSFERASE FIC-RELATED"/>
    <property type="match status" value="1"/>
</dbReference>
<evidence type="ECO:0000259" key="8">
    <source>
        <dbReference type="PROSITE" id="PS51459"/>
    </source>
</evidence>
<evidence type="ECO:0000313" key="9">
    <source>
        <dbReference type="EMBL" id="KGR82654.1"/>
    </source>
</evidence>
<dbReference type="PANTHER" id="PTHR39560">
    <property type="entry name" value="PROTEIN ADENYLYLTRANSFERASE FIC-RELATED"/>
    <property type="match status" value="1"/>
</dbReference>
<dbReference type="PROSITE" id="PS51459">
    <property type="entry name" value="FIDO"/>
    <property type="match status" value="1"/>
</dbReference>
<dbReference type="OrthoDB" id="9813719at2"/>
<comment type="catalytic activity">
    <reaction evidence="7">
        <text>L-tyrosyl-[protein] + ATP = O-(5'-adenylyl)-L-tyrosyl-[protein] + diphosphate</text>
        <dbReference type="Rhea" id="RHEA:54288"/>
        <dbReference type="Rhea" id="RHEA-COMP:10136"/>
        <dbReference type="Rhea" id="RHEA-COMP:13846"/>
        <dbReference type="ChEBI" id="CHEBI:30616"/>
        <dbReference type="ChEBI" id="CHEBI:33019"/>
        <dbReference type="ChEBI" id="CHEBI:46858"/>
        <dbReference type="ChEBI" id="CHEBI:83624"/>
        <dbReference type="EC" id="2.7.7.108"/>
    </reaction>
</comment>
<evidence type="ECO:0000256" key="4">
    <source>
        <dbReference type="ARBA" id="ARBA00022840"/>
    </source>
</evidence>
<evidence type="ECO:0000256" key="2">
    <source>
        <dbReference type="ARBA" id="ARBA00022695"/>
    </source>
</evidence>
<dbReference type="Gene3D" id="1.10.3290.10">
    <property type="entry name" value="Fido-like domain"/>
    <property type="match status" value="1"/>
</dbReference>
<dbReference type="GO" id="GO:0005524">
    <property type="term" value="F:ATP binding"/>
    <property type="evidence" value="ECO:0007669"/>
    <property type="project" value="UniProtKB-KW"/>
</dbReference>
<evidence type="ECO:0000256" key="1">
    <source>
        <dbReference type="ARBA" id="ARBA00022679"/>
    </source>
</evidence>
<comment type="caution">
    <text evidence="9">The sequence shown here is derived from an EMBL/GenBank/DDBJ whole genome shotgun (WGS) entry which is preliminary data.</text>
</comment>
<dbReference type="RefSeq" id="WP_036157022.1">
    <property type="nucleotide sequence ID" value="NZ_AVCX01000002.1"/>
</dbReference>
<evidence type="ECO:0000313" key="10">
    <source>
        <dbReference type="Proteomes" id="UP000030437"/>
    </source>
</evidence>
<evidence type="ECO:0000256" key="7">
    <source>
        <dbReference type="ARBA" id="ARBA00048696"/>
    </source>
</evidence>
<dbReference type="Proteomes" id="UP000030437">
    <property type="component" value="Unassembled WGS sequence"/>
</dbReference>
<keyword evidence="2" id="KW-0548">Nucleotidyltransferase</keyword>
<accession>A0A0A3ID36</accession>
<dbReference type="STRING" id="1220589.CD32_17485"/>
<comment type="catalytic activity">
    <reaction evidence="6">
        <text>L-threonyl-[protein] + ATP = 3-O-(5'-adenylyl)-L-threonyl-[protein] + diphosphate</text>
        <dbReference type="Rhea" id="RHEA:54292"/>
        <dbReference type="Rhea" id="RHEA-COMP:11060"/>
        <dbReference type="Rhea" id="RHEA-COMP:13847"/>
        <dbReference type="ChEBI" id="CHEBI:30013"/>
        <dbReference type="ChEBI" id="CHEBI:30616"/>
        <dbReference type="ChEBI" id="CHEBI:33019"/>
        <dbReference type="ChEBI" id="CHEBI:138113"/>
        <dbReference type="EC" id="2.7.7.108"/>
    </reaction>
</comment>
<evidence type="ECO:0000256" key="3">
    <source>
        <dbReference type="ARBA" id="ARBA00022741"/>
    </source>
</evidence>
<reference evidence="9 10" key="1">
    <citation type="submission" date="2014-02" db="EMBL/GenBank/DDBJ databases">
        <title>Draft genome sequence of Lysinibacillus odysseyi NBRC 100172.</title>
        <authorList>
            <person name="Zhang F."/>
            <person name="Wang G."/>
            <person name="Zhang L."/>
        </authorList>
    </citation>
    <scope>NUCLEOTIDE SEQUENCE [LARGE SCALE GENOMIC DNA]</scope>
    <source>
        <strain evidence="9 10">NBRC 100172</strain>
    </source>
</reference>
<keyword evidence="1" id="KW-0808">Transferase</keyword>
<keyword evidence="3" id="KW-0547">Nucleotide-binding</keyword>
<dbReference type="Pfam" id="PF02661">
    <property type="entry name" value="Fic"/>
    <property type="match status" value="1"/>
</dbReference>
<feature type="domain" description="Fido" evidence="8">
    <location>
        <begin position="52"/>
        <end position="190"/>
    </location>
</feature>
<dbReference type="InterPro" id="IPR036597">
    <property type="entry name" value="Fido-like_dom_sf"/>
</dbReference>
<evidence type="ECO:0000256" key="6">
    <source>
        <dbReference type="ARBA" id="ARBA00047939"/>
    </source>
</evidence>
<dbReference type="SUPFAM" id="SSF140931">
    <property type="entry name" value="Fic-like"/>
    <property type="match status" value="1"/>
</dbReference>
<gene>
    <name evidence="9" type="ORF">CD32_17485</name>
</gene>
<keyword evidence="10" id="KW-1185">Reference proteome</keyword>
<name>A0A0A3ID36_9BACI</name>
<dbReference type="GO" id="GO:0051302">
    <property type="term" value="P:regulation of cell division"/>
    <property type="evidence" value="ECO:0007669"/>
    <property type="project" value="TreeGrafter"/>
</dbReference>
<evidence type="ECO:0000256" key="5">
    <source>
        <dbReference type="ARBA" id="ARBA00034531"/>
    </source>
</evidence>
<dbReference type="eggNOG" id="COG2184">
    <property type="taxonomic scope" value="Bacteria"/>
</dbReference>
<proteinExistence type="predicted"/>
<organism evidence="9 10">
    <name type="scientific">Lysinibacillus odysseyi 34hs-1 = NBRC 100172</name>
    <dbReference type="NCBI Taxonomy" id="1220589"/>
    <lineage>
        <taxon>Bacteria</taxon>
        <taxon>Bacillati</taxon>
        <taxon>Bacillota</taxon>
        <taxon>Bacilli</taxon>
        <taxon>Bacillales</taxon>
        <taxon>Bacillaceae</taxon>
        <taxon>Lysinibacillus</taxon>
    </lineage>
</organism>
<keyword evidence="4" id="KW-0067">ATP-binding</keyword>
<dbReference type="EMBL" id="JPVP01000059">
    <property type="protein sequence ID" value="KGR82654.1"/>
    <property type="molecule type" value="Genomic_DNA"/>
</dbReference>
<dbReference type="AlphaFoldDB" id="A0A0A3ID36"/>